<dbReference type="Gene3D" id="1.10.150.50">
    <property type="entry name" value="Transcription Factor, Ets-1"/>
    <property type="match status" value="1"/>
</dbReference>
<evidence type="ECO:0000259" key="11">
    <source>
        <dbReference type="PROSITE" id="PS50105"/>
    </source>
</evidence>
<organism evidence="12 13">
    <name type="scientific">Clavelina lepadiformis</name>
    <name type="common">Light-bulb sea squirt</name>
    <name type="synonym">Ascidia lepadiformis</name>
    <dbReference type="NCBI Taxonomy" id="159417"/>
    <lineage>
        <taxon>Eukaryota</taxon>
        <taxon>Metazoa</taxon>
        <taxon>Chordata</taxon>
        <taxon>Tunicata</taxon>
        <taxon>Ascidiacea</taxon>
        <taxon>Aplousobranchia</taxon>
        <taxon>Clavelinidae</taxon>
        <taxon>Clavelina</taxon>
    </lineage>
</organism>
<feature type="transmembrane region" description="Helical" evidence="10">
    <location>
        <begin position="251"/>
        <end position="268"/>
    </location>
</feature>
<comment type="caution">
    <text evidence="12">The sequence shown here is derived from an EMBL/GenBank/DDBJ whole genome shotgun (WGS) entry which is preliminary data.</text>
</comment>
<dbReference type="CDD" id="cd01610">
    <property type="entry name" value="PAP2_like"/>
    <property type="match status" value="1"/>
</dbReference>
<feature type="transmembrane region" description="Helical" evidence="10">
    <location>
        <begin position="288"/>
        <end position="309"/>
    </location>
</feature>
<comment type="similarity">
    <text evidence="2">Belongs to the sphingomyelin synthase family.</text>
</comment>
<accession>A0ABP0F150</accession>
<dbReference type="InterPro" id="IPR013761">
    <property type="entry name" value="SAM/pointed_sf"/>
</dbReference>
<dbReference type="EMBL" id="CAWYQH010000001">
    <property type="protein sequence ID" value="CAK8672165.1"/>
    <property type="molecule type" value="Genomic_DNA"/>
</dbReference>
<dbReference type="Proteomes" id="UP001642483">
    <property type="component" value="Unassembled WGS sequence"/>
</dbReference>
<reference evidence="12 13" key="1">
    <citation type="submission" date="2024-02" db="EMBL/GenBank/DDBJ databases">
        <authorList>
            <person name="Daric V."/>
            <person name="Darras S."/>
        </authorList>
    </citation>
    <scope>NUCLEOTIDE SEQUENCE [LARGE SCALE GENOMIC DNA]</scope>
</reference>
<feature type="transmembrane region" description="Helical" evidence="10">
    <location>
        <begin position="316"/>
        <end position="336"/>
    </location>
</feature>
<feature type="domain" description="SAM" evidence="11">
    <location>
        <begin position="24"/>
        <end position="91"/>
    </location>
</feature>
<evidence type="ECO:0000256" key="1">
    <source>
        <dbReference type="ARBA" id="ARBA00004141"/>
    </source>
</evidence>
<comment type="subcellular location">
    <subcellularLocation>
        <location evidence="1">Membrane</location>
        <topology evidence="1">Multi-pass membrane protein</topology>
    </subcellularLocation>
</comment>
<evidence type="ECO:0000256" key="10">
    <source>
        <dbReference type="SAM" id="Phobius"/>
    </source>
</evidence>
<dbReference type="InterPro" id="IPR025749">
    <property type="entry name" value="Sphingomyelin_synth-like_dom"/>
</dbReference>
<evidence type="ECO:0000313" key="12">
    <source>
        <dbReference type="EMBL" id="CAK8672165.1"/>
    </source>
</evidence>
<evidence type="ECO:0000256" key="3">
    <source>
        <dbReference type="ARBA" id="ARBA00022679"/>
    </source>
</evidence>
<dbReference type="InterPro" id="IPR045221">
    <property type="entry name" value="Sphingomyelin_synth-like"/>
</dbReference>
<keyword evidence="6 10" id="KW-1133">Transmembrane helix</keyword>
<dbReference type="PANTHER" id="PTHR21290:SF27">
    <property type="entry name" value="PHOSPHATIDYLCHOLINE:CERAMIDE CHOLINEPHOSPHOTRANSFERASE 1"/>
    <property type="match status" value="1"/>
</dbReference>
<evidence type="ECO:0000256" key="6">
    <source>
        <dbReference type="ARBA" id="ARBA00022989"/>
    </source>
</evidence>
<keyword evidence="13" id="KW-1185">Reference proteome</keyword>
<evidence type="ECO:0000256" key="9">
    <source>
        <dbReference type="ARBA" id="ARBA00049904"/>
    </source>
</evidence>
<sequence length="452" mass="51564">MVEHTVVDVSSTNGHVIEEDASHWTPGQVRDWFRDNGYKEFETGLLNGHKPIDGQRLLSLTRDDLQQAPFHMTDLHEVDHLHSCIEGLRKSELTKYMRKIEQNGIRNGYYNNTSKHAIANGITDNGHTYSDVLKGGDAHRYSSLTTPLLSGNEVTGNLTSEQYPSEKLKTIVALMYMLLGFIVSVLMLQLVHERVPAIEEDPPLPDIFFDIVPRRIEGAFNVCETVGMVMIILCAVTFVFHKHRFIIVRRIFFILGTLYLYRSCTIYVTTLPVPGLHFKCAPKADGKISVMLGRAAGLLAGGGLSITGSHHLCGDYLFSGHTIILVLTYLIIQEYTPKKWWIFHWICWSLATVGVVCILLAHDHYTVDVVVAYILTTRLFWSYHTLCNYEALKEASEGNVLSRAWWFFLFRYFERNVSSKGPLPRQFEWPFPFPRWYHKGIVSARRSPIKGV</sequence>
<comment type="catalytic activity">
    <reaction evidence="9">
        <text>an N-acylsphing-4-enine + a 1,2-diacyl-sn-glycero-3-phosphoethanolamine = an N-acylsphing-4-enine 1-phosphoethanolamine + a 1,2-diacyl-sn-glycerol</text>
        <dbReference type="Rhea" id="RHEA:36079"/>
        <dbReference type="ChEBI" id="CHEBI:17815"/>
        <dbReference type="ChEBI" id="CHEBI:52639"/>
        <dbReference type="ChEBI" id="CHEBI:64612"/>
        <dbReference type="ChEBI" id="CHEBI:73203"/>
    </reaction>
    <physiologicalReaction direction="left-to-right" evidence="9">
        <dbReference type="Rhea" id="RHEA:36080"/>
    </physiologicalReaction>
</comment>
<dbReference type="PROSITE" id="PS50105">
    <property type="entry name" value="SAM_DOMAIN"/>
    <property type="match status" value="1"/>
</dbReference>
<keyword evidence="4 10" id="KW-0812">Transmembrane</keyword>
<evidence type="ECO:0000313" key="13">
    <source>
        <dbReference type="Proteomes" id="UP001642483"/>
    </source>
</evidence>
<evidence type="ECO:0000256" key="2">
    <source>
        <dbReference type="ARBA" id="ARBA00005441"/>
    </source>
</evidence>
<keyword evidence="8 10" id="KW-0472">Membrane</keyword>
<keyword evidence="3" id="KW-0808">Transferase</keyword>
<protein>
    <recommendedName>
        <fullName evidence="11">SAM domain-containing protein</fullName>
    </recommendedName>
</protein>
<evidence type="ECO:0000256" key="8">
    <source>
        <dbReference type="ARBA" id="ARBA00023136"/>
    </source>
</evidence>
<feature type="transmembrane region" description="Helical" evidence="10">
    <location>
        <begin position="342"/>
        <end position="361"/>
    </location>
</feature>
<dbReference type="Pfam" id="PF02198">
    <property type="entry name" value="SAM_PNT"/>
    <property type="match status" value="1"/>
</dbReference>
<keyword evidence="5" id="KW-0746">Sphingolipid metabolism</keyword>
<feature type="transmembrane region" description="Helical" evidence="10">
    <location>
        <begin position="171"/>
        <end position="191"/>
    </location>
</feature>
<dbReference type="InterPro" id="IPR001660">
    <property type="entry name" value="SAM"/>
</dbReference>
<evidence type="ECO:0000256" key="7">
    <source>
        <dbReference type="ARBA" id="ARBA00023098"/>
    </source>
</evidence>
<feature type="transmembrane region" description="Helical" evidence="10">
    <location>
        <begin position="218"/>
        <end position="239"/>
    </location>
</feature>
<dbReference type="PANTHER" id="PTHR21290">
    <property type="entry name" value="SPHINGOMYELIN SYNTHETASE"/>
    <property type="match status" value="1"/>
</dbReference>
<dbReference type="SUPFAM" id="SSF47769">
    <property type="entry name" value="SAM/Pointed domain"/>
    <property type="match status" value="1"/>
</dbReference>
<dbReference type="InterPro" id="IPR003118">
    <property type="entry name" value="Pointed_dom"/>
</dbReference>
<dbReference type="Pfam" id="PF14360">
    <property type="entry name" value="PAP2_C"/>
    <property type="match status" value="1"/>
</dbReference>
<keyword evidence="7" id="KW-0443">Lipid metabolism</keyword>
<evidence type="ECO:0000256" key="4">
    <source>
        <dbReference type="ARBA" id="ARBA00022692"/>
    </source>
</evidence>
<evidence type="ECO:0000256" key="5">
    <source>
        <dbReference type="ARBA" id="ARBA00022919"/>
    </source>
</evidence>
<proteinExistence type="inferred from homology"/>
<name>A0ABP0F150_CLALP</name>
<gene>
    <name evidence="12" type="ORF">CVLEPA_LOCUS1155</name>
</gene>